<reference evidence="7" key="2">
    <citation type="submission" date="2025-08" db="UniProtKB">
        <authorList>
            <consortium name="Ensembl"/>
        </authorList>
    </citation>
    <scope>IDENTIFICATION</scope>
</reference>
<dbReference type="SMART" id="SM00248">
    <property type="entry name" value="ANK"/>
    <property type="match status" value="4"/>
</dbReference>
<dbReference type="GeneTree" id="ENSGT00940000162423"/>
<proteinExistence type="inferred from homology"/>
<keyword evidence="3" id="KW-0131">Cell cycle</keyword>
<evidence type="ECO:0000256" key="3">
    <source>
        <dbReference type="ARBA" id="ARBA00023306"/>
    </source>
</evidence>
<keyword evidence="8" id="KW-1185">Reference proteome</keyword>
<dbReference type="InterPro" id="IPR050776">
    <property type="entry name" value="Ank_Repeat/CDKN_Inhibitor"/>
</dbReference>
<dbReference type="GO" id="GO:0005737">
    <property type="term" value="C:cytoplasm"/>
    <property type="evidence" value="ECO:0007669"/>
    <property type="project" value="TreeGrafter"/>
</dbReference>
<organism evidence="7 8">
    <name type="scientific">Bos mutus grunniens</name>
    <name type="common">Wild yak</name>
    <name type="synonym">Bos grunniens</name>
    <dbReference type="NCBI Taxonomy" id="30521"/>
    <lineage>
        <taxon>Eukaryota</taxon>
        <taxon>Metazoa</taxon>
        <taxon>Chordata</taxon>
        <taxon>Craniata</taxon>
        <taxon>Vertebrata</taxon>
        <taxon>Euteleostomi</taxon>
        <taxon>Mammalia</taxon>
        <taxon>Eutheria</taxon>
        <taxon>Laurasiatheria</taxon>
        <taxon>Artiodactyla</taxon>
        <taxon>Ruminantia</taxon>
        <taxon>Pecora</taxon>
        <taxon>Bovidae</taxon>
        <taxon>Bovinae</taxon>
        <taxon>Bos</taxon>
    </lineage>
</organism>
<dbReference type="SUPFAM" id="SSF48403">
    <property type="entry name" value="Ankyrin repeat"/>
    <property type="match status" value="1"/>
</dbReference>
<dbReference type="GO" id="GO:0019901">
    <property type="term" value="F:protein kinase binding"/>
    <property type="evidence" value="ECO:0007669"/>
    <property type="project" value="TreeGrafter"/>
</dbReference>
<dbReference type="Ensembl" id="ENSBGRT00000004796.1">
    <property type="protein sequence ID" value="ENSBGRP00000004183.1"/>
    <property type="gene ID" value="ENSBGRG00000002560.1"/>
</dbReference>
<keyword evidence="2 5" id="KW-0040">ANK repeat</keyword>
<evidence type="ECO:0000256" key="4">
    <source>
        <dbReference type="ARBA" id="ARBA00038438"/>
    </source>
</evidence>
<accession>A0A8B9WET7</accession>
<feature type="repeat" description="ANK" evidence="5">
    <location>
        <begin position="196"/>
        <end position="228"/>
    </location>
</feature>
<dbReference type="GO" id="GO:0005634">
    <property type="term" value="C:nucleus"/>
    <property type="evidence" value="ECO:0007669"/>
    <property type="project" value="TreeGrafter"/>
</dbReference>
<name>A0A8B9WET7_BOSMU</name>
<dbReference type="GO" id="GO:0004861">
    <property type="term" value="F:cyclin-dependent protein serine/threonine kinase inhibitor activity"/>
    <property type="evidence" value="ECO:0007669"/>
    <property type="project" value="TreeGrafter"/>
</dbReference>
<dbReference type="PANTHER" id="PTHR24201">
    <property type="entry name" value="ANK_REP_REGION DOMAIN-CONTAINING PROTEIN"/>
    <property type="match status" value="1"/>
</dbReference>
<feature type="region of interest" description="Disordered" evidence="6">
    <location>
        <begin position="317"/>
        <end position="345"/>
    </location>
</feature>
<dbReference type="PROSITE" id="PS50088">
    <property type="entry name" value="ANK_REPEAT"/>
    <property type="match status" value="1"/>
</dbReference>
<dbReference type="PANTHER" id="PTHR24201:SF8">
    <property type="entry name" value="CYCLIN-DEPENDENT KINASE 4 INHIBITOR B"/>
    <property type="match status" value="1"/>
</dbReference>
<dbReference type="GO" id="GO:0008285">
    <property type="term" value="P:negative regulation of cell population proliferation"/>
    <property type="evidence" value="ECO:0007669"/>
    <property type="project" value="TreeGrafter"/>
</dbReference>
<evidence type="ECO:0000256" key="1">
    <source>
        <dbReference type="ARBA" id="ARBA00022737"/>
    </source>
</evidence>
<evidence type="ECO:0008006" key="9">
    <source>
        <dbReference type="Google" id="ProtNLM"/>
    </source>
</evidence>
<dbReference type="AlphaFoldDB" id="A0A8B9WET7"/>
<dbReference type="FunFam" id="1.25.40.20:FF:000107">
    <property type="entry name" value="cyclin-dependent kinase 4 inhibitor B"/>
    <property type="match status" value="1"/>
</dbReference>
<dbReference type="InterPro" id="IPR002110">
    <property type="entry name" value="Ankyrin_rpt"/>
</dbReference>
<dbReference type="Pfam" id="PF12796">
    <property type="entry name" value="Ank_2"/>
    <property type="match status" value="1"/>
</dbReference>
<evidence type="ECO:0000256" key="5">
    <source>
        <dbReference type="PROSITE-ProRule" id="PRU00023"/>
    </source>
</evidence>
<evidence type="ECO:0000256" key="2">
    <source>
        <dbReference type="ARBA" id="ARBA00023043"/>
    </source>
</evidence>
<keyword evidence="1" id="KW-0677">Repeat</keyword>
<comment type="similarity">
    <text evidence="4">Belongs to the CDKN2 cyclin-dependent kinase inhibitor family.</text>
</comment>
<dbReference type="InterPro" id="IPR036770">
    <property type="entry name" value="Ankyrin_rpt-contain_sf"/>
</dbReference>
<evidence type="ECO:0000256" key="6">
    <source>
        <dbReference type="SAM" id="MobiDB-lite"/>
    </source>
</evidence>
<dbReference type="Gene3D" id="1.25.40.20">
    <property type="entry name" value="Ankyrin repeat-containing domain"/>
    <property type="match status" value="1"/>
</dbReference>
<dbReference type="Proteomes" id="UP000694520">
    <property type="component" value="Chromosome 7"/>
</dbReference>
<dbReference type="GO" id="GO:2000045">
    <property type="term" value="P:regulation of G1/S transition of mitotic cell cycle"/>
    <property type="evidence" value="ECO:0007669"/>
    <property type="project" value="TreeGrafter"/>
</dbReference>
<reference evidence="7" key="3">
    <citation type="submission" date="2025-09" db="UniProtKB">
        <authorList>
            <consortium name="Ensembl"/>
        </authorList>
    </citation>
    <scope>IDENTIFICATION</scope>
</reference>
<protein>
    <recommendedName>
        <fullName evidence="9">Cyclin dependent kinase inhibitor 2B</fullName>
    </recommendedName>
</protein>
<reference evidence="7" key="1">
    <citation type="submission" date="2019-05" db="EMBL/GenBank/DDBJ databases">
        <authorList>
            <person name="Zhang S."/>
            <person name="Liu J."/>
        </authorList>
    </citation>
    <scope>NUCLEOTIDE SEQUENCE [LARGE SCALE GENOMIC DNA]</scope>
</reference>
<sequence length="345" mass="36351">HSGLRSALSGACGRALSGLLSPAPTLLGCNVSRGPGLRSDTVGRARTRSGRSLRRLESASRQPSWERVQSRLVLRSAGGKLRGEDSVTRPHCATRAGSRKVAAAPGAFSWEPSGKSPALTTGRSAIVLTPLAAERRQREAEVELSSSRVGRALQGEVGREGRALRSSRLAVDYPGQFALGGCEVSEEDKGMLSGGGGDADLANAAARGQVEAVRQLLEAGVDPNRLNRFGRRPIQVMMMGSARVAELLLLHGADPNCADPATLTRPVHDAAREGFLDTLVALHRAGARLDVRDAWGRLPVDLAEERGHRDVARYLRAAAEDTEGGSHASADSAEGPADSSDLKKD</sequence>
<feature type="region of interest" description="Disordered" evidence="6">
    <location>
        <begin position="32"/>
        <end position="61"/>
    </location>
</feature>
<evidence type="ECO:0000313" key="8">
    <source>
        <dbReference type="Proteomes" id="UP000694520"/>
    </source>
</evidence>
<evidence type="ECO:0000313" key="7">
    <source>
        <dbReference type="Ensembl" id="ENSBGRP00000004183.1"/>
    </source>
</evidence>